<feature type="transmembrane region" description="Helical" evidence="2">
    <location>
        <begin position="70"/>
        <end position="91"/>
    </location>
</feature>
<evidence type="ECO:0000256" key="1">
    <source>
        <dbReference type="SAM" id="MobiDB-lite"/>
    </source>
</evidence>
<evidence type="ECO:0000313" key="3">
    <source>
        <dbReference type="EMBL" id="NDK90524.1"/>
    </source>
</evidence>
<proteinExistence type="predicted"/>
<evidence type="ECO:0008006" key="5">
    <source>
        <dbReference type="Google" id="ProtNLM"/>
    </source>
</evidence>
<organism evidence="3 4">
    <name type="scientific">Gordonia desulfuricans</name>
    <dbReference type="NCBI Taxonomy" id="89051"/>
    <lineage>
        <taxon>Bacteria</taxon>
        <taxon>Bacillati</taxon>
        <taxon>Actinomycetota</taxon>
        <taxon>Actinomycetes</taxon>
        <taxon>Mycobacteriales</taxon>
        <taxon>Gordoniaceae</taxon>
        <taxon>Gordonia</taxon>
    </lineage>
</organism>
<name>A0A7K3LQI2_9ACTN</name>
<feature type="region of interest" description="Disordered" evidence="1">
    <location>
        <begin position="1"/>
        <end position="43"/>
    </location>
</feature>
<feature type="transmembrane region" description="Helical" evidence="2">
    <location>
        <begin position="142"/>
        <end position="165"/>
    </location>
</feature>
<accession>A0A7K3LQI2</accession>
<gene>
    <name evidence="3" type="ORF">GYA93_13180</name>
</gene>
<keyword evidence="4" id="KW-1185">Reference proteome</keyword>
<evidence type="ECO:0000313" key="4">
    <source>
        <dbReference type="Proteomes" id="UP000466307"/>
    </source>
</evidence>
<feature type="transmembrane region" description="Helical" evidence="2">
    <location>
        <begin position="112"/>
        <end position="136"/>
    </location>
</feature>
<keyword evidence="2" id="KW-0812">Transmembrane</keyword>
<feature type="transmembrane region" description="Helical" evidence="2">
    <location>
        <begin position="46"/>
        <end position="64"/>
    </location>
</feature>
<dbReference type="RefSeq" id="WP_059038216.1">
    <property type="nucleotide sequence ID" value="NZ_JAADZU010000040.1"/>
</dbReference>
<keyword evidence="2" id="KW-1133">Transmembrane helix</keyword>
<dbReference type="AlphaFoldDB" id="A0A7K3LQI2"/>
<keyword evidence="2" id="KW-0472">Membrane</keyword>
<feature type="compositionally biased region" description="Basic and acidic residues" evidence="1">
    <location>
        <begin position="1"/>
        <end position="32"/>
    </location>
</feature>
<comment type="caution">
    <text evidence="3">The sequence shown here is derived from an EMBL/GenBank/DDBJ whole genome shotgun (WGS) entry which is preliminary data.</text>
</comment>
<dbReference type="Proteomes" id="UP000466307">
    <property type="component" value="Unassembled WGS sequence"/>
</dbReference>
<protein>
    <recommendedName>
        <fullName evidence="5">DUF308 domain-containing protein</fullName>
    </recommendedName>
</protein>
<reference evidence="3 4" key="1">
    <citation type="submission" date="2020-01" db="EMBL/GenBank/DDBJ databases">
        <title>Investigation of new actinobacteria for the biodesulphurisation of diesel fuel.</title>
        <authorList>
            <person name="Athi Narayanan S.M."/>
        </authorList>
    </citation>
    <scope>NUCLEOTIDE SEQUENCE [LARGE SCALE GENOMIC DNA]</scope>
    <source>
        <strain evidence="3 4">213E</strain>
    </source>
</reference>
<evidence type="ECO:0000256" key="2">
    <source>
        <dbReference type="SAM" id="Phobius"/>
    </source>
</evidence>
<sequence>MDRTDVHVNRPDVPRQDVPRPDMPRPDVDANPRDPGPTGPGRRGTGIVLAVGSVTVAVGLSAVADTEGFGIVSMLGGLGALLFQIALLALLRLQYAERAMTRPGATGSVARIGYLIQAVLLCGAICSTVLDAFWLIHGSVLWAVFDTCWPLSMLGMVVIGVRVAIAGRWQGWLRWQTLFAQSWLLWGVPLAALGTAGLYVGAAQFVLGYGVLGVLLATRGRDVVAPLGNNPAPADRS</sequence>
<dbReference type="EMBL" id="JAADZU010000040">
    <property type="protein sequence ID" value="NDK90524.1"/>
    <property type="molecule type" value="Genomic_DNA"/>
</dbReference>